<evidence type="ECO:0000256" key="4">
    <source>
        <dbReference type="ARBA" id="ARBA00022840"/>
    </source>
</evidence>
<feature type="binding site" evidence="5">
    <location>
        <position position="1075"/>
    </location>
    <ligand>
        <name>ATP</name>
        <dbReference type="ChEBI" id="CHEBI:30616"/>
    </ligand>
</feature>
<evidence type="ECO:0000313" key="9">
    <source>
        <dbReference type="Proteomes" id="UP000000707"/>
    </source>
</evidence>
<dbReference type="GeneID" id="18245700"/>
<feature type="compositionally biased region" description="Polar residues" evidence="6">
    <location>
        <begin position="617"/>
        <end position="643"/>
    </location>
</feature>
<gene>
    <name evidence="8" type="ORF">CANTEDRAFT_104259</name>
</gene>
<dbReference type="SMART" id="SM00220">
    <property type="entry name" value="S_TKc"/>
    <property type="match status" value="1"/>
</dbReference>
<keyword evidence="1" id="KW-0808">Transferase</keyword>
<evidence type="ECO:0000256" key="3">
    <source>
        <dbReference type="ARBA" id="ARBA00022777"/>
    </source>
</evidence>
<dbReference type="PROSITE" id="PS00108">
    <property type="entry name" value="PROTEIN_KINASE_ST"/>
    <property type="match status" value="1"/>
</dbReference>
<accession>G3B1S9</accession>
<keyword evidence="2 5" id="KW-0547">Nucleotide-binding</keyword>
<dbReference type="PROSITE" id="PS50011">
    <property type="entry name" value="PROTEIN_KINASE_DOM"/>
    <property type="match status" value="1"/>
</dbReference>
<organism evidence="9">
    <name type="scientific">Candida tenuis (strain ATCC 10573 / BCRC 21748 / CBS 615 / JCM 9827 / NBRC 10315 / NRRL Y-1498 / VKM Y-70)</name>
    <name type="common">Yeast</name>
    <name type="synonym">Yamadazyma tenuis</name>
    <dbReference type="NCBI Taxonomy" id="590646"/>
    <lineage>
        <taxon>Eukaryota</taxon>
        <taxon>Fungi</taxon>
        <taxon>Dikarya</taxon>
        <taxon>Ascomycota</taxon>
        <taxon>Saccharomycotina</taxon>
        <taxon>Pichiomycetes</taxon>
        <taxon>Debaryomycetaceae</taxon>
        <taxon>Yamadazyma</taxon>
    </lineage>
</organism>
<dbReference type="Proteomes" id="UP000000707">
    <property type="component" value="Unassembled WGS sequence"/>
</dbReference>
<feature type="region of interest" description="Disordered" evidence="6">
    <location>
        <begin position="215"/>
        <end position="235"/>
    </location>
</feature>
<evidence type="ECO:0000313" key="8">
    <source>
        <dbReference type="EMBL" id="EGV64523.1"/>
    </source>
</evidence>
<dbReference type="PANTHER" id="PTHR48016">
    <property type="entry name" value="MAP KINASE KINASE KINASE SSK2-RELATED-RELATED"/>
    <property type="match status" value="1"/>
</dbReference>
<dbReference type="GO" id="GO:0000165">
    <property type="term" value="P:MAPK cascade"/>
    <property type="evidence" value="ECO:0007669"/>
    <property type="project" value="UniProtKB-ARBA"/>
</dbReference>
<keyword evidence="3 8" id="KW-0418">Kinase</keyword>
<proteinExistence type="predicted"/>
<reference evidence="8 9" key="1">
    <citation type="journal article" date="2011" name="Proc. Natl. Acad. Sci. U.S.A.">
        <title>Comparative genomics of xylose-fermenting fungi for enhanced biofuel production.</title>
        <authorList>
            <person name="Wohlbach D.J."/>
            <person name="Kuo A."/>
            <person name="Sato T.K."/>
            <person name="Potts K.M."/>
            <person name="Salamov A.A."/>
            <person name="LaButti K.M."/>
            <person name="Sun H."/>
            <person name="Clum A."/>
            <person name="Pangilinan J.L."/>
            <person name="Lindquist E.A."/>
            <person name="Lucas S."/>
            <person name="Lapidus A."/>
            <person name="Jin M."/>
            <person name="Gunawan C."/>
            <person name="Balan V."/>
            <person name="Dale B.E."/>
            <person name="Jeffries T.W."/>
            <person name="Zinkel R."/>
            <person name="Barry K.W."/>
            <person name="Grigoriev I.V."/>
            <person name="Gasch A.P."/>
        </authorList>
    </citation>
    <scope>NUCLEOTIDE SEQUENCE [LARGE SCALE GENOMIC DNA]</scope>
    <source>
        <strain evidence="9">ATCC 10573 / BCRC 21748 / CBS 615 / JCM 9827 / NBRC 10315 / NRRL Y-1498 / VKM Y-70</strain>
    </source>
</reference>
<feature type="region of interest" description="Disordered" evidence="6">
    <location>
        <begin position="47"/>
        <end position="79"/>
    </location>
</feature>
<evidence type="ECO:0000259" key="7">
    <source>
        <dbReference type="PROSITE" id="PS50011"/>
    </source>
</evidence>
<dbReference type="eggNOG" id="KOG0198">
    <property type="taxonomic scope" value="Eukaryota"/>
</dbReference>
<keyword evidence="9" id="KW-1185">Reference proteome</keyword>
<dbReference type="PROSITE" id="PS00107">
    <property type="entry name" value="PROTEIN_KINASE_ATP"/>
    <property type="match status" value="1"/>
</dbReference>
<dbReference type="HOGENOM" id="CLU_002516_0_0_1"/>
<feature type="region of interest" description="Disordered" evidence="6">
    <location>
        <begin position="693"/>
        <end position="768"/>
    </location>
</feature>
<feature type="compositionally biased region" description="Low complexity" evidence="6">
    <location>
        <begin position="591"/>
        <end position="604"/>
    </location>
</feature>
<dbReference type="OrthoDB" id="266718at2759"/>
<dbReference type="Pfam" id="PF00069">
    <property type="entry name" value="Pkinase"/>
    <property type="match status" value="1"/>
</dbReference>
<dbReference type="FunFam" id="1.10.510.10:FF:000182">
    <property type="entry name" value="MAP kinase kinase kinase mkh1"/>
    <property type="match status" value="1"/>
</dbReference>
<dbReference type="PANTHER" id="PTHR48016:SF48">
    <property type="entry name" value="SERINE_THREONINE-PROTEIN KINASE BCK1_SLK1_SSP31"/>
    <property type="match status" value="1"/>
</dbReference>
<dbReference type="GO" id="GO:0005524">
    <property type="term" value="F:ATP binding"/>
    <property type="evidence" value="ECO:0007669"/>
    <property type="project" value="UniProtKB-UniRule"/>
</dbReference>
<dbReference type="InterPro" id="IPR008271">
    <property type="entry name" value="Ser/Thr_kinase_AS"/>
</dbReference>
<dbReference type="InterPro" id="IPR013761">
    <property type="entry name" value="SAM/pointed_sf"/>
</dbReference>
<dbReference type="STRING" id="590646.G3B1S9"/>
<feature type="compositionally biased region" description="Low complexity" evidence="6">
    <location>
        <begin position="222"/>
        <end position="233"/>
    </location>
</feature>
<sequence length="1347" mass="150656">MLPVFLQPSADYVPSDLQSSYSDPPLQRKHFNSDTLNDRNCVSEYAAPTGKTKIHNRQGSESSTGSNTSSSSTLTPSSAVSRDKRFVRYAMSTQTKTSQGNSSKKWNMENVMRWLDNHRFNDTWKETFRRNEISGNRFLELCNYEVDSIIWKQFSKYLFLDSDLNSIERFIYLLRDEVAVPEQDENIGDSTLIRSSSPTYLTASTMLENRKSSQGFIKHTPSNSNASNNSSASLTPAVKQRPFSYIDPSSYKASTKDSTSNKFFRKHLRHGSNETESIKDTAASRKSYYPGMSLSPDEVVAPNTASHRKSGIFSTFRKYGGDKAAGIVKQVSASSTKSTNRLSKYENSSPVSPITTESFKESRYINMGNPIRSSTPQSTEMVSSVEPSIKSVSLHKDFDESYFPRPKDEFKPEKFQIFVTKDNKTFVLMDLVKEQVDNPETVKNLIIKELDLVNIGTITFHLTDIDCEEGEALPDDLLLKSFDIVSAKILVRQELSSPAGVNTYSTNSSDSKSFEVRGDSTNEKFYPATPQYMLQGGGPVGDKVDYLNFKENAVEKLSLIKEIGQFPFLPPTESKKAPSNQNLAPPSNYNPSQLPQLKLSLPPKQKGPKQKPKVPTLQINTGTSNSATNTISSPSASLNDTNSFRVLRNDGNEIDFEKRRKSPFESKAPKLIPNIYSSSVADSSSSPISQTTLTSKILKDNHSERSDSIVAKRAAPPPPLNQKMSFTTSTGSMKRTTSVLRRGSIRSSSISVHSSTSSRRKFETKSHNEDSFKENKIVFDTAPRVNYTNESEDEFFVKPLKLEKPADISDDDDFFMKPLKSGSKNMSPDVTEDSNSINDEKSPIDHGQANSRYGLTGNMVVRPPVEELYNNLERYFPNTNLDKPIIDDSPLSPSNIAHGEPQFTSDTGEVNYKEPNYQENKAFARAPSISRTFSSANISPVNLASTDSGDEVFYGENQAPKLSRRRMKTIRVVANEARRRRLESRFNRLSSGNNSLSTEPPAAGLRRTNTKMWGQKVIEVTSKEIEKGFVSKLRNNKNGQYEEFAWIKGELIGRGSFGSVYIALNVTTGEMIAVKQVVVPPTFNARTKAKADEGLDALHKEVETMKDFDHVNIVQYLGFEQKKGTYSLFLEYVGGGSISSCMKSYGAFEEPLVRFITRQVLLGLEYLHSNGILHRDLKADNLLLDIDGTCKISDFGISKRSKDIYVNNAEMSMQGTVFWMAPEVIDSIVEDKKQGYSAKIDIWSLGCVVLEMFAGKRPWSNEAVISAIYKIGKTKLAPPIPEDIKNSISDEGKDFIKQCCTIDPERRPTATQLLNHPFIRENQGFKFSDTKVAQMIKYNTKKKITKS</sequence>
<dbReference type="InterPro" id="IPR000719">
    <property type="entry name" value="Prot_kinase_dom"/>
</dbReference>
<feature type="compositionally biased region" description="Polar residues" evidence="6">
    <location>
        <begin position="722"/>
        <end position="737"/>
    </location>
</feature>
<feature type="region of interest" description="Disordered" evidence="6">
    <location>
        <begin position="13"/>
        <end position="35"/>
    </location>
</feature>
<dbReference type="SUPFAM" id="SSF47769">
    <property type="entry name" value="SAM/Pointed domain"/>
    <property type="match status" value="1"/>
</dbReference>
<dbReference type="InterPro" id="IPR050538">
    <property type="entry name" value="MAP_kinase_kinase_kinase"/>
</dbReference>
<feature type="compositionally biased region" description="Polar residues" evidence="6">
    <location>
        <begin position="822"/>
        <end position="837"/>
    </location>
</feature>
<feature type="compositionally biased region" description="Low complexity" evidence="6">
    <location>
        <begin position="738"/>
        <end position="757"/>
    </location>
</feature>
<dbReference type="Gene3D" id="1.10.510.10">
    <property type="entry name" value="Transferase(Phosphotransferase) domain 1"/>
    <property type="match status" value="1"/>
</dbReference>
<evidence type="ECO:0000256" key="6">
    <source>
        <dbReference type="SAM" id="MobiDB-lite"/>
    </source>
</evidence>
<feature type="region of interest" description="Disordered" evidence="6">
    <location>
        <begin position="571"/>
        <end position="643"/>
    </location>
</feature>
<dbReference type="SUPFAM" id="SSF56112">
    <property type="entry name" value="Protein kinase-like (PK-like)"/>
    <property type="match status" value="1"/>
</dbReference>
<evidence type="ECO:0000256" key="1">
    <source>
        <dbReference type="ARBA" id="ARBA00022679"/>
    </source>
</evidence>
<evidence type="ECO:0000256" key="2">
    <source>
        <dbReference type="ARBA" id="ARBA00022741"/>
    </source>
</evidence>
<dbReference type="Gene3D" id="1.10.150.50">
    <property type="entry name" value="Transcription Factor, Ets-1"/>
    <property type="match status" value="1"/>
</dbReference>
<feature type="region of interest" description="Disordered" evidence="6">
    <location>
        <begin position="820"/>
        <end position="851"/>
    </location>
</feature>
<dbReference type="GO" id="GO:0004672">
    <property type="term" value="F:protein kinase activity"/>
    <property type="evidence" value="ECO:0007669"/>
    <property type="project" value="InterPro"/>
</dbReference>
<keyword evidence="4 5" id="KW-0067">ATP-binding</keyword>
<dbReference type="EMBL" id="GL996515">
    <property type="protein sequence ID" value="EGV64523.1"/>
    <property type="molecule type" value="Genomic_DNA"/>
</dbReference>
<dbReference type="InterPro" id="IPR011009">
    <property type="entry name" value="Kinase-like_dom_sf"/>
</dbReference>
<dbReference type="KEGG" id="cten:18245700"/>
<feature type="compositionally biased region" description="Polar residues" evidence="6">
    <location>
        <begin position="577"/>
        <end position="590"/>
    </location>
</feature>
<protein>
    <submittedName>
        <fullName evidence="8">Pkinase-domain-containing protein</fullName>
    </submittedName>
</protein>
<feature type="compositionally biased region" description="Low complexity" evidence="6">
    <location>
        <begin position="60"/>
        <end position="79"/>
    </location>
</feature>
<feature type="compositionally biased region" description="Basic and acidic residues" evidence="6">
    <location>
        <begin position="697"/>
        <end position="707"/>
    </location>
</feature>
<dbReference type="GO" id="GO:0030447">
    <property type="term" value="P:filamentous growth"/>
    <property type="evidence" value="ECO:0007669"/>
    <property type="project" value="UniProtKB-ARBA"/>
</dbReference>
<dbReference type="InterPro" id="IPR017441">
    <property type="entry name" value="Protein_kinase_ATP_BS"/>
</dbReference>
<feature type="domain" description="Protein kinase" evidence="7">
    <location>
        <begin position="1046"/>
        <end position="1319"/>
    </location>
</feature>
<name>G3B1S9_CANTC</name>
<evidence type="ECO:0000256" key="5">
    <source>
        <dbReference type="PROSITE-ProRule" id="PRU10141"/>
    </source>
</evidence>